<comment type="caution">
    <text evidence="2">The sequence shown here is derived from an EMBL/GenBank/DDBJ whole genome shotgun (WGS) entry which is preliminary data.</text>
</comment>
<feature type="transmembrane region" description="Helical" evidence="1">
    <location>
        <begin position="533"/>
        <end position="554"/>
    </location>
</feature>
<feature type="transmembrane region" description="Helical" evidence="1">
    <location>
        <begin position="120"/>
        <end position="137"/>
    </location>
</feature>
<feature type="transmembrane region" description="Helical" evidence="1">
    <location>
        <begin position="260"/>
        <end position="282"/>
    </location>
</feature>
<dbReference type="RefSeq" id="WP_309937571.1">
    <property type="nucleotide sequence ID" value="NZ_AP025305.1"/>
</dbReference>
<feature type="transmembrane region" description="Helical" evidence="1">
    <location>
        <begin position="78"/>
        <end position="100"/>
    </location>
</feature>
<organism evidence="2 3">
    <name type="scientific">Aureibacter tunicatorum</name>
    <dbReference type="NCBI Taxonomy" id="866807"/>
    <lineage>
        <taxon>Bacteria</taxon>
        <taxon>Pseudomonadati</taxon>
        <taxon>Bacteroidota</taxon>
        <taxon>Cytophagia</taxon>
        <taxon>Cytophagales</taxon>
        <taxon>Persicobacteraceae</taxon>
        <taxon>Aureibacter</taxon>
    </lineage>
</organism>
<reference evidence="2" key="1">
    <citation type="submission" date="2023-07" db="EMBL/GenBank/DDBJ databases">
        <title>Genomic Encyclopedia of Type Strains, Phase IV (KMG-IV): sequencing the most valuable type-strain genomes for metagenomic binning, comparative biology and taxonomic classification.</title>
        <authorList>
            <person name="Goeker M."/>
        </authorList>
    </citation>
    <scope>NUCLEOTIDE SEQUENCE</scope>
    <source>
        <strain evidence="2">DSM 26174</strain>
    </source>
</reference>
<keyword evidence="1" id="KW-0472">Membrane</keyword>
<evidence type="ECO:0000256" key="1">
    <source>
        <dbReference type="SAM" id="Phobius"/>
    </source>
</evidence>
<sequence>MLSNYRKINDITGWLVFGISTLVYCLTVEPTASFWDCSEFIACSYKLEVPHPPGTPLFLLIGRLFSLLAGGDVEKVAYWINIMSALCSGFTILFLFWSITMLGRKLLGVKDVASIEKGKAYALFGAGVVGSLAYAFTDSFWFSAVEGEVYGMSSFFTAIVVWAMLKWDLIEDHKLANRWLIMIAYLMGLSIGVHLLNLVTMPALGLVYYFKKFKNPTIKGAVIALIVSLIVLLFINDFIIPGLPSLAGDIEVFFVNSLGLPFGSGVIFFIVLFISILVYAVYYSQVKQKEHLNTALLSFVFILFGYACYAIIPIRSSYNPPIDENDPETIVNFVSYLKREQYGSRPLFYGQYYDAEVVDTKEGAPIYAKGKDKYVIEGKKLSYEYDKSRQTLLPRIYSNAPQHVEAYKRVLGLGPNEKPGFGDNIKFMFVDQIGRMYIRYLMWNFSGRESDNQGAGYLTIADAFKKVPDAISENKARNNYLMLPLILGIIGLFFNFNKDPKTFAVIGMLFIMTGVALVVYLNMPPIEPRERDYIFVGSFYAFAMWIGFGVLALWQLIEEKTKNKGVMPAAVATIISLSVPVILIAENYDDHDRSDRYFSVDSAKNFLDSCAPNAIIFTGGDNDTFPLWYVQEVEGYRTDVRVIVLSYFNTDWYIEQMMRRAYESQPLPFSFSEEDIQQGGPNDYILYNPNAGIKGAIDAKQYISLLRKKSPALLLPTRGGGTVNTVPSKTMFYNIDTAQVQKLGIVPEQYKDHIVPQMTWNLKKNAIEKNTLMIIDLITNSNWERPIYFNNTSLQGVGIDLKEYVIQEGAAYRLLPIKNPNPNREFVDTDLMYENMMTKFKFRELDNPNVYYSQDYRQFAQNARSNFNTLARSLVLENRPDQAKEVVNYMLDRIPNEAIPFDFTTTQTIATLLAVEENDRALEVIKVLGDRSDQLLTYYEQKNVPVSVDVQKELVILSELIRLLRTQDQEELLEDYMEKLARHRAYFGI</sequence>
<feature type="transmembrane region" description="Helical" evidence="1">
    <location>
        <begin position="294"/>
        <end position="312"/>
    </location>
</feature>
<dbReference type="PANTHER" id="PTHR16214:SF3">
    <property type="entry name" value="TRANSMEMBRANE PROTEIN 260"/>
    <property type="match status" value="1"/>
</dbReference>
<accession>A0AAE3XKI4</accession>
<dbReference type="InterPro" id="IPR052724">
    <property type="entry name" value="GT117_domain-containing"/>
</dbReference>
<evidence type="ECO:0000313" key="3">
    <source>
        <dbReference type="Proteomes" id="UP001185092"/>
    </source>
</evidence>
<proteinExistence type="predicted"/>
<protein>
    <recommendedName>
        <fullName evidence="4">DUF2723 domain-containing protein</fullName>
    </recommendedName>
</protein>
<feature type="transmembrane region" description="Helical" evidence="1">
    <location>
        <begin position="566"/>
        <end position="585"/>
    </location>
</feature>
<feature type="transmembrane region" description="Helical" evidence="1">
    <location>
        <begin position="503"/>
        <end position="521"/>
    </location>
</feature>
<keyword evidence="1" id="KW-1133">Transmembrane helix</keyword>
<dbReference type="EMBL" id="JAVDQD010000001">
    <property type="protein sequence ID" value="MDR6238102.1"/>
    <property type="molecule type" value="Genomic_DNA"/>
</dbReference>
<feature type="transmembrane region" description="Helical" evidence="1">
    <location>
        <begin position="221"/>
        <end position="240"/>
    </location>
</feature>
<gene>
    <name evidence="2" type="ORF">HNQ88_001078</name>
</gene>
<name>A0AAE3XKI4_9BACT</name>
<feature type="transmembrane region" description="Helical" evidence="1">
    <location>
        <begin position="149"/>
        <end position="167"/>
    </location>
</feature>
<evidence type="ECO:0000313" key="2">
    <source>
        <dbReference type="EMBL" id="MDR6238102.1"/>
    </source>
</evidence>
<dbReference type="InterPro" id="IPR021280">
    <property type="entry name" value="TMEM260-like"/>
</dbReference>
<dbReference type="PANTHER" id="PTHR16214">
    <property type="entry name" value="TRANSMEMBRANE PROTEIN 260"/>
    <property type="match status" value="1"/>
</dbReference>
<feature type="transmembrane region" description="Helical" evidence="1">
    <location>
        <begin position="179"/>
        <end position="209"/>
    </location>
</feature>
<evidence type="ECO:0008006" key="4">
    <source>
        <dbReference type="Google" id="ProtNLM"/>
    </source>
</evidence>
<dbReference type="AlphaFoldDB" id="A0AAE3XKI4"/>
<keyword evidence="1" id="KW-0812">Transmembrane</keyword>
<dbReference type="Pfam" id="PF11028">
    <property type="entry name" value="TMEM260-like"/>
    <property type="match status" value="1"/>
</dbReference>
<keyword evidence="3" id="KW-1185">Reference proteome</keyword>
<feature type="transmembrane region" description="Helical" evidence="1">
    <location>
        <begin position="55"/>
        <end position="71"/>
    </location>
</feature>
<feature type="transmembrane region" description="Helical" evidence="1">
    <location>
        <begin position="12"/>
        <end position="35"/>
    </location>
</feature>
<dbReference type="Proteomes" id="UP001185092">
    <property type="component" value="Unassembled WGS sequence"/>
</dbReference>